<evidence type="ECO:0008006" key="3">
    <source>
        <dbReference type="Google" id="ProtNLM"/>
    </source>
</evidence>
<dbReference type="EMBL" id="LR593886">
    <property type="protein sequence ID" value="VTR94336.1"/>
    <property type="molecule type" value="Genomic_DNA"/>
</dbReference>
<dbReference type="AlphaFoldDB" id="A0A6P2D177"/>
<name>A0A6P2D177_9BACT</name>
<dbReference type="SUPFAM" id="SSF50494">
    <property type="entry name" value="Trypsin-like serine proteases"/>
    <property type="match status" value="1"/>
</dbReference>
<proteinExistence type="predicted"/>
<reference evidence="1 2" key="1">
    <citation type="submission" date="2019-05" db="EMBL/GenBank/DDBJ databases">
        <authorList>
            <consortium name="Science for Life Laboratories"/>
        </authorList>
    </citation>
    <scope>NUCLEOTIDE SEQUENCE [LARGE SCALE GENOMIC DNA]</scope>
    <source>
        <strain evidence="1">Soil9</strain>
    </source>
</reference>
<dbReference type="KEGG" id="gms:SOIL9_33780"/>
<dbReference type="InterPro" id="IPR009003">
    <property type="entry name" value="Peptidase_S1_PA"/>
</dbReference>
<evidence type="ECO:0000313" key="1">
    <source>
        <dbReference type="EMBL" id="VTR94336.1"/>
    </source>
</evidence>
<gene>
    <name evidence="1" type="ORF">SOIL9_33780</name>
</gene>
<protein>
    <recommendedName>
        <fullName evidence="3">Peptidase S1 domain-containing protein</fullName>
    </recommendedName>
</protein>
<keyword evidence="2" id="KW-1185">Reference proteome</keyword>
<dbReference type="Proteomes" id="UP000464178">
    <property type="component" value="Chromosome"/>
</dbReference>
<evidence type="ECO:0000313" key="2">
    <source>
        <dbReference type="Proteomes" id="UP000464178"/>
    </source>
</evidence>
<accession>A0A6P2D177</accession>
<dbReference type="RefSeq" id="WP_162668889.1">
    <property type="nucleotide sequence ID" value="NZ_LR593886.1"/>
</dbReference>
<sequence>MNIPKPLLEKMNAANAKAAEFARSCTVSFMLDDGERAWLVGSGILFEVATKAFILTASHVFQKQLSYMYRHHTVFLSVGKPGVQPIKLDQVVGFFSASEGNTAPTKSMDIAFMDLSEKTADALRAHMRFLHLSDVDISPKDKPRAIYLTYGYPNSLVDEATAKSGSVRYAPLHLVSDAYRGDRGEVPGHKPDEEIVVNYDPKTSENHLGDSVELPDPRGASGCGMWRMAYGIADFEKWDTAMMKLVAIEHIRNDKVHVLRGGRISYLVAELAARHPDLVAAIQLNFPGWKP</sequence>
<organism evidence="1 2">
    <name type="scientific">Gemmata massiliana</name>
    <dbReference type="NCBI Taxonomy" id="1210884"/>
    <lineage>
        <taxon>Bacteria</taxon>
        <taxon>Pseudomonadati</taxon>
        <taxon>Planctomycetota</taxon>
        <taxon>Planctomycetia</taxon>
        <taxon>Gemmatales</taxon>
        <taxon>Gemmataceae</taxon>
        <taxon>Gemmata</taxon>
    </lineage>
</organism>